<dbReference type="GeneID" id="20229879"/>
<dbReference type="PROSITE" id="PS00107">
    <property type="entry name" value="PROTEIN_KINASE_ATP"/>
    <property type="match status" value="1"/>
</dbReference>
<dbReference type="GO" id="GO:0004674">
    <property type="term" value="F:protein serine/threonine kinase activity"/>
    <property type="evidence" value="ECO:0007669"/>
    <property type="project" value="UniProtKB-KW"/>
</dbReference>
<dbReference type="SMART" id="SM00220">
    <property type="entry name" value="S_TKc"/>
    <property type="match status" value="1"/>
</dbReference>
<evidence type="ECO:0000313" key="8">
    <source>
        <dbReference type="Proteomes" id="UP000030746"/>
    </source>
</evidence>
<feature type="domain" description="Protein kinase" evidence="6">
    <location>
        <begin position="3"/>
        <end position="255"/>
    </location>
</feature>
<keyword evidence="1 5" id="KW-0808">Transferase</keyword>
<dbReference type="PRINTS" id="PR00109">
    <property type="entry name" value="TYRKINASE"/>
</dbReference>
<dbReference type="Pfam" id="PF07714">
    <property type="entry name" value="PK_Tyr_Ser-Thr"/>
    <property type="match status" value="1"/>
</dbReference>
<keyword evidence="1 5" id="KW-0418">Kinase</keyword>
<evidence type="ECO:0000256" key="5">
    <source>
        <dbReference type="RuleBase" id="RU000304"/>
    </source>
</evidence>
<dbReference type="SUPFAM" id="SSF56112">
    <property type="entry name" value="Protein kinase-like (PK-like)"/>
    <property type="match status" value="1"/>
</dbReference>
<keyword evidence="8" id="KW-1185">Reference proteome</keyword>
<dbReference type="STRING" id="225164.V4BY05"/>
<gene>
    <name evidence="7" type="ORF">LOTGIDRAFT_104546</name>
</gene>
<dbReference type="PANTHER" id="PTHR44329:SF298">
    <property type="entry name" value="MIXED LINEAGE KINASE DOMAIN-LIKE PROTEIN"/>
    <property type="match status" value="1"/>
</dbReference>
<dbReference type="KEGG" id="lgi:LOTGIDRAFT_104546"/>
<dbReference type="InterPro" id="IPR017441">
    <property type="entry name" value="Protein_kinase_ATP_BS"/>
</dbReference>
<comment type="similarity">
    <text evidence="5">Belongs to the protein kinase superfamily.</text>
</comment>
<dbReference type="InterPro" id="IPR051681">
    <property type="entry name" value="Ser/Thr_Kinases-Pseudokinases"/>
</dbReference>
<dbReference type="EMBL" id="KB201890">
    <property type="protein sequence ID" value="ESO93984.1"/>
    <property type="molecule type" value="Genomic_DNA"/>
</dbReference>
<accession>V4BY05</accession>
<dbReference type="Proteomes" id="UP000030746">
    <property type="component" value="Unassembled WGS sequence"/>
</dbReference>
<dbReference type="GO" id="GO:0005524">
    <property type="term" value="F:ATP binding"/>
    <property type="evidence" value="ECO:0007669"/>
    <property type="project" value="UniProtKB-UniRule"/>
</dbReference>
<dbReference type="InterPro" id="IPR008271">
    <property type="entry name" value="Ser/Thr_kinase_AS"/>
</dbReference>
<dbReference type="InterPro" id="IPR000719">
    <property type="entry name" value="Prot_kinase_dom"/>
</dbReference>
<evidence type="ECO:0000256" key="4">
    <source>
        <dbReference type="PROSITE-ProRule" id="PRU10141"/>
    </source>
</evidence>
<dbReference type="PIRSF" id="PIRSF000654">
    <property type="entry name" value="Integrin-linked_kinase"/>
    <property type="match status" value="1"/>
</dbReference>
<dbReference type="OrthoDB" id="339325at2759"/>
<evidence type="ECO:0000313" key="7">
    <source>
        <dbReference type="EMBL" id="ESO93984.1"/>
    </source>
</evidence>
<dbReference type="AlphaFoldDB" id="V4BY05"/>
<evidence type="ECO:0000259" key="6">
    <source>
        <dbReference type="PROSITE" id="PS50011"/>
    </source>
</evidence>
<keyword evidence="1 5" id="KW-0723">Serine/threonine-protein kinase</keyword>
<dbReference type="InterPro" id="IPR011009">
    <property type="entry name" value="Kinase-like_dom_sf"/>
</dbReference>
<reference evidence="7 8" key="1">
    <citation type="journal article" date="2013" name="Nature">
        <title>Insights into bilaterian evolution from three spiralian genomes.</title>
        <authorList>
            <person name="Simakov O."/>
            <person name="Marletaz F."/>
            <person name="Cho S.J."/>
            <person name="Edsinger-Gonzales E."/>
            <person name="Havlak P."/>
            <person name="Hellsten U."/>
            <person name="Kuo D.H."/>
            <person name="Larsson T."/>
            <person name="Lv J."/>
            <person name="Arendt D."/>
            <person name="Savage R."/>
            <person name="Osoegawa K."/>
            <person name="de Jong P."/>
            <person name="Grimwood J."/>
            <person name="Chapman J.A."/>
            <person name="Shapiro H."/>
            <person name="Aerts A."/>
            <person name="Otillar R.P."/>
            <person name="Terry A.Y."/>
            <person name="Boore J.L."/>
            <person name="Grigoriev I.V."/>
            <person name="Lindberg D.R."/>
            <person name="Seaver E.C."/>
            <person name="Weisblat D.A."/>
            <person name="Putnam N.H."/>
            <person name="Rokhsar D.S."/>
        </authorList>
    </citation>
    <scope>NUCLEOTIDE SEQUENCE [LARGE SCALE GENOMIC DNA]</scope>
</reference>
<keyword evidence="3 4" id="KW-0067">ATP-binding</keyword>
<evidence type="ECO:0000256" key="1">
    <source>
        <dbReference type="ARBA" id="ARBA00022527"/>
    </source>
</evidence>
<dbReference type="InterPro" id="IPR001245">
    <property type="entry name" value="Ser-Thr/Tyr_kinase_cat_dom"/>
</dbReference>
<feature type="binding site" evidence="4">
    <location>
        <position position="30"/>
    </location>
    <ligand>
        <name>ATP</name>
        <dbReference type="ChEBI" id="CHEBI:30616"/>
    </ligand>
</feature>
<dbReference type="RefSeq" id="XP_009055595.1">
    <property type="nucleotide sequence ID" value="XM_009057347.1"/>
</dbReference>
<evidence type="ECO:0000256" key="3">
    <source>
        <dbReference type="ARBA" id="ARBA00022840"/>
    </source>
</evidence>
<evidence type="ECO:0000256" key="2">
    <source>
        <dbReference type="ARBA" id="ARBA00022741"/>
    </source>
</evidence>
<dbReference type="HOGENOM" id="CLU_000288_7_35_1"/>
<keyword evidence="2 4" id="KW-0547">Nucleotide-binding</keyword>
<name>V4BY05_LOTGI</name>
<dbReference type="CDD" id="cd13999">
    <property type="entry name" value="STKc_MAP3K-like"/>
    <property type="match status" value="1"/>
</dbReference>
<dbReference type="PROSITE" id="PS50011">
    <property type="entry name" value="PROTEIN_KINASE_DOM"/>
    <property type="match status" value="1"/>
</dbReference>
<dbReference type="OMA" id="PSHLCIV"/>
<protein>
    <recommendedName>
        <fullName evidence="6">Protein kinase domain-containing protein</fullName>
    </recommendedName>
</protein>
<organism evidence="7 8">
    <name type="scientific">Lottia gigantea</name>
    <name type="common">Giant owl limpet</name>
    <dbReference type="NCBI Taxonomy" id="225164"/>
    <lineage>
        <taxon>Eukaryota</taxon>
        <taxon>Metazoa</taxon>
        <taxon>Spiralia</taxon>
        <taxon>Lophotrochozoa</taxon>
        <taxon>Mollusca</taxon>
        <taxon>Gastropoda</taxon>
        <taxon>Patellogastropoda</taxon>
        <taxon>Lottioidea</taxon>
        <taxon>Lottiidae</taxon>
        <taxon>Lottia</taxon>
    </lineage>
</organism>
<sequence length="271" mass="30753">MKFFFLDLLGEGAFSKVYRGYYQAAEVAVKMLKVPLNAQDKNYFAAEVSLLRDLRHPRVVLLLGVCTDTKLPLMVLEYMSSGNLFNILHDTRRSPLDHVEFYQISSDIAAGMVYLHNNRPPVLHLDLKSMNVLIGAGNRAKIADFGFSKHEADLKAAKNKQIQGSPGWMAPELLLNGEVTVKADVYSFGIILWEMVTRKHPYEGCSMFQVCAQVRLNQRPEFPDHCPSELRKLIQKCWHHNPAKRLIFKVSSIFVSNKVTYLFGNANGHQV</sequence>
<dbReference type="Gene3D" id="1.10.510.10">
    <property type="entry name" value="Transferase(Phosphotransferase) domain 1"/>
    <property type="match status" value="1"/>
</dbReference>
<dbReference type="CTD" id="20229879"/>
<dbReference type="PANTHER" id="PTHR44329">
    <property type="entry name" value="SERINE/THREONINE-PROTEIN KINASE TNNI3K-RELATED"/>
    <property type="match status" value="1"/>
</dbReference>
<dbReference type="PROSITE" id="PS00108">
    <property type="entry name" value="PROTEIN_KINASE_ST"/>
    <property type="match status" value="1"/>
</dbReference>
<proteinExistence type="inferred from homology"/>